<comment type="caution">
    <text evidence="1">The sequence shown here is derived from an EMBL/GenBank/DDBJ whole genome shotgun (WGS) entry which is preliminary data.</text>
</comment>
<dbReference type="AlphaFoldDB" id="A0A412ITS3"/>
<dbReference type="Proteomes" id="UP000283295">
    <property type="component" value="Unassembled WGS sequence"/>
</dbReference>
<organism evidence="1 2">
    <name type="scientific">Coprococcus eutactus</name>
    <dbReference type="NCBI Taxonomy" id="33043"/>
    <lineage>
        <taxon>Bacteria</taxon>
        <taxon>Bacillati</taxon>
        <taxon>Bacillota</taxon>
        <taxon>Clostridia</taxon>
        <taxon>Lachnospirales</taxon>
        <taxon>Lachnospiraceae</taxon>
        <taxon>Coprococcus</taxon>
    </lineage>
</organism>
<proteinExistence type="predicted"/>
<dbReference type="EMBL" id="QRVK01000006">
    <property type="protein sequence ID" value="RGS43512.1"/>
    <property type="molecule type" value="Genomic_DNA"/>
</dbReference>
<reference evidence="1 2" key="1">
    <citation type="submission" date="2018-08" db="EMBL/GenBank/DDBJ databases">
        <title>A genome reference for cultivated species of the human gut microbiota.</title>
        <authorList>
            <person name="Zou Y."/>
            <person name="Xue W."/>
            <person name="Luo G."/>
        </authorList>
    </citation>
    <scope>NUCLEOTIDE SEQUENCE [LARGE SCALE GENOMIC DNA]</scope>
    <source>
        <strain evidence="1 2">AF22-21</strain>
    </source>
</reference>
<evidence type="ECO:0000313" key="2">
    <source>
        <dbReference type="Proteomes" id="UP000283295"/>
    </source>
</evidence>
<gene>
    <name evidence="1" type="ORF">DWX94_04130</name>
</gene>
<protein>
    <submittedName>
        <fullName evidence="1">Uncharacterized protein</fullName>
    </submittedName>
</protein>
<accession>A0A412ITS3</accession>
<evidence type="ECO:0000313" key="1">
    <source>
        <dbReference type="EMBL" id="RGS43512.1"/>
    </source>
</evidence>
<sequence>MKGMVLTMKIFAIDLFRYNEKIESIVYACAAYDEVISVPEESGAVAVVLGRTESDAIRKILNVTIQRCDSDSATWKAKELKEYRK</sequence>
<name>A0A412ITS3_9FIRM</name>